<dbReference type="InterPro" id="IPR006016">
    <property type="entry name" value="UspA"/>
</dbReference>
<evidence type="ECO:0000259" key="1">
    <source>
        <dbReference type="Pfam" id="PF00582"/>
    </source>
</evidence>
<evidence type="ECO:0000313" key="3">
    <source>
        <dbReference type="Proteomes" id="UP000036987"/>
    </source>
</evidence>
<dbReference type="STRING" id="29655.A0A0K9PUM9"/>
<dbReference type="Pfam" id="PF00582">
    <property type="entry name" value="Usp"/>
    <property type="match status" value="1"/>
</dbReference>
<evidence type="ECO:0000313" key="2">
    <source>
        <dbReference type="EMBL" id="KMZ72696.1"/>
    </source>
</evidence>
<dbReference type="CDD" id="cd23659">
    <property type="entry name" value="USP_At3g01520-like"/>
    <property type="match status" value="1"/>
</dbReference>
<dbReference type="SUPFAM" id="SSF52402">
    <property type="entry name" value="Adenine nucleotide alpha hydrolases-like"/>
    <property type="match status" value="1"/>
</dbReference>
<feature type="domain" description="UspA" evidence="1">
    <location>
        <begin position="15"/>
        <end position="170"/>
    </location>
</feature>
<dbReference type="PRINTS" id="PR01438">
    <property type="entry name" value="UNVRSLSTRESS"/>
</dbReference>
<organism evidence="2 3">
    <name type="scientific">Zostera marina</name>
    <name type="common">Eelgrass</name>
    <dbReference type="NCBI Taxonomy" id="29655"/>
    <lineage>
        <taxon>Eukaryota</taxon>
        <taxon>Viridiplantae</taxon>
        <taxon>Streptophyta</taxon>
        <taxon>Embryophyta</taxon>
        <taxon>Tracheophyta</taxon>
        <taxon>Spermatophyta</taxon>
        <taxon>Magnoliopsida</taxon>
        <taxon>Liliopsida</taxon>
        <taxon>Zosteraceae</taxon>
        <taxon>Zostera</taxon>
    </lineage>
</organism>
<dbReference type="AlphaFoldDB" id="A0A0K9PUM9"/>
<keyword evidence="3" id="KW-1185">Reference proteome</keyword>
<dbReference type="EMBL" id="LFYR01000620">
    <property type="protein sequence ID" value="KMZ72696.1"/>
    <property type="molecule type" value="Genomic_DNA"/>
</dbReference>
<gene>
    <name evidence="2" type="ORF">ZOSMA_15G00340</name>
</gene>
<dbReference type="Gene3D" id="3.40.50.620">
    <property type="entry name" value="HUPs"/>
    <property type="match status" value="1"/>
</dbReference>
<dbReference type="InterPro" id="IPR014729">
    <property type="entry name" value="Rossmann-like_a/b/a_fold"/>
</dbReference>
<dbReference type="OMA" id="DDSECSH"/>
<accession>A0A0K9PUM9</accession>
<proteinExistence type="predicted"/>
<reference evidence="3" key="1">
    <citation type="journal article" date="2016" name="Nature">
        <title>The genome of the seagrass Zostera marina reveals angiosperm adaptation to the sea.</title>
        <authorList>
            <person name="Olsen J.L."/>
            <person name="Rouze P."/>
            <person name="Verhelst B."/>
            <person name="Lin Y.-C."/>
            <person name="Bayer T."/>
            <person name="Collen J."/>
            <person name="Dattolo E."/>
            <person name="De Paoli E."/>
            <person name="Dittami S."/>
            <person name="Maumus F."/>
            <person name="Michel G."/>
            <person name="Kersting A."/>
            <person name="Lauritano C."/>
            <person name="Lohaus R."/>
            <person name="Toepel M."/>
            <person name="Tonon T."/>
            <person name="Vanneste K."/>
            <person name="Amirebrahimi M."/>
            <person name="Brakel J."/>
            <person name="Bostroem C."/>
            <person name="Chovatia M."/>
            <person name="Grimwood J."/>
            <person name="Jenkins J.W."/>
            <person name="Jueterbock A."/>
            <person name="Mraz A."/>
            <person name="Stam W.T."/>
            <person name="Tice H."/>
            <person name="Bornberg-Bauer E."/>
            <person name="Green P.J."/>
            <person name="Pearson G.A."/>
            <person name="Procaccini G."/>
            <person name="Duarte C.M."/>
            <person name="Schmutz J."/>
            <person name="Reusch T.B.H."/>
            <person name="Van de Peer Y."/>
        </authorList>
    </citation>
    <scope>NUCLEOTIDE SEQUENCE [LARGE SCALE GENOMIC DNA]</scope>
    <source>
        <strain evidence="3">cv. Finnish</strain>
    </source>
</reference>
<sequence length="171" mass="18531">MATGEGDDQTPAKMKVMVSIDDSEYSHHALQWALDNLHRTITASQPLVVLTVQPITNLAYIPAASFGSARMFTPMAPTPELVRALQDQQRRISQALLEKAKEMCLHSKVAVETITVLGEPKDVICAAVEKLNIDLLIMGSHGRGAVQRALLGSVSNYCVHSATCPVIVVKK</sequence>
<dbReference type="PANTHER" id="PTHR31964:SF113">
    <property type="entry name" value="USPA DOMAIN-CONTAINING PROTEIN"/>
    <property type="match status" value="1"/>
</dbReference>
<dbReference type="InterPro" id="IPR006015">
    <property type="entry name" value="Universal_stress_UspA"/>
</dbReference>
<comment type="caution">
    <text evidence="2">The sequence shown here is derived from an EMBL/GenBank/DDBJ whole genome shotgun (WGS) entry which is preliminary data.</text>
</comment>
<dbReference type="PANTHER" id="PTHR31964">
    <property type="entry name" value="ADENINE NUCLEOTIDE ALPHA HYDROLASES-LIKE SUPERFAMILY PROTEIN"/>
    <property type="match status" value="1"/>
</dbReference>
<name>A0A0K9PUM9_ZOSMR</name>
<protein>
    <recommendedName>
        <fullName evidence="1">UspA domain-containing protein</fullName>
    </recommendedName>
</protein>
<dbReference type="Proteomes" id="UP000036987">
    <property type="component" value="Unassembled WGS sequence"/>
</dbReference>
<dbReference type="OrthoDB" id="843225at2759"/>